<dbReference type="Pfam" id="PF13568">
    <property type="entry name" value="OMP_b-brl_2"/>
    <property type="match status" value="1"/>
</dbReference>
<keyword evidence="1" id="KW-0732">Signal</keyword>
<gene>
    <name evidence="3" type="ORF">LQ567_21050</name>
</gene>
<proteinExistence type="predicted"/>
<dbReference type="Proteomes" id="UP001199816">
    <property type="component" value="Unassembled WGS sequence"/>
</dbReference>
<comment type="caution">
    <text evidence="3">The sequence shown here is derived from an EMBL/GenBank/DDBJ whole genome shotgun (WGS) entry which is preliminary data.</text>
</comment>
<dbReference type="InterPro" id="IPR025665">
    <property type="entry name" value="Beta-barrel_OMP_2"/>
</dbReference>
<evidence type="ECO:0000313" key="4">
    <source>
        <dbReference type="Proteomes" id="UP001199816"/>
    </source>
</evidence>
<feature type="signal peptide" evidence="1">
    <location>
        <begin position="1"/>
        <end position="23"/>
    </location>
</feature>
<keyword evidence="4" id="KW-1185">Reference proteome</keyword>
<protein>
    <submittedName>
        <fullName evidence="3">PorT family protein</fullName>
    </submittedName>
</protein>
<evidence type="ECO:0000256" key="1">
    <source>
        <dbReference type="SAM" id="SignalP"/>
    </source>
</evidence>
<accession>A0ABS8PY74</accession>
<organism evidence="3 4">
    <name type="scientific">Niabella pedocola</name>
    <dbReference type="NCBI Taxonomy" id="1752077"/>
    <lineage>
        <taxon>Bacteria</taxon>
        <taxon>Pseudomonadati</taxon>
        <taxon>Bacteroidota</taxon>
        <taxon>Chitinophagia</taxon>
        <taxon>Chitinophagales</taxon>
        <taxon>Chitinophagaceae</taxon>
        <taxon>Niabella</taxon>
    </lineage>
</organism>
<feature type="domain" description="Outer membrane protein beta-barrel" evidence="2">
    <location>
        <begin position="24"/>
        <end position="175"/>
    </location>
</feature>
<evidence type="ECO:0000259" key="2">
    <source>
        <dbReference type="Pfam" id="PF13568"/>
    </source>
</evidence>
<dbReference type="EMBL" id="JAJNEC010000006">
    <property type="protein sequence ID" value="MCD2425288.1"/>
    <property type="molecule type" value="Genomic_DNA"/>
</dbReference>
<dbReference type="RefSeq" id="WP_231007737.1">
    <property type="nucleotide sequence ID" value="NZ_JAJNEC010000006.1"/>
</dbReference>
<evidence type="ECO:0000313" key="3">
    <source>
        <dbReference type="EMBL" id="MCD2425288.1"/>
    </source>
</evidence>
<feature type="chain" id="PRO_5045601228" evidence="1">
    <location>
        <begin position="24"/>
        <end position="196"/>
    </location>
</feature>
<sequence>MIRTIKTTAVLILSTFFTVTLHAQFHIGAKAGLNATKIDGKSFKEEFDYNYLVGFFAEIGVGKKLSVNPELIYSQTSSTRDTSFNNVLPGFNKDQTKAKLNYLSIPILLNLQLAGPLHIEAGPQFSVLTSSNKTLLQNGEQAFKKGDFSMVGGVQLKFSAFRISGRYVVGLSNVSDLPNQEKWKNQALQVAVGFAL</sequence>
<name>A0ABS8PY74_9BACT</name>
<reference evidence="3 4" key="1">
    <citation type="submission" date="2021-11" db="EMBL/GenBank/DDBJ databases">
        <title>Genomic of Niabella pedocola.</title>
        <authorList>
            <person name="Wu T."/>
        </authorList>
    </citation>
    <scope>NUCLEOTIDE SEQUENCE [LARGE SCALE GENOMIC DNA]</scope>
    <source>
        <strain evidence="3 4">JCM 31011</strain>
    </source>
</reference>